<organism evidence="3 4">
    <name type="scientific">Demequina muriae</name>
    <dbReference type="NCBI Taxonomy" id="3051664"/>
    <lineage>
        <taxon>Bacteria</taxon>
        <taxon>Bacillati</taxon>
        <taxon>Actinomycetota</taxon>
        <taxon>Actinomycetes</taxon>
        <taxon>Micrococcales</taxon>
        <taxon>Demequinaceae</taxon>
        <taxon>Demequina</taxon>
    </lineage>
</organism>
<evidence type="ECO:0000256" key="1">
    <source>
        <dbReference type="SAM" id="MobiDB-lite"/>
    </source>
</evidence>
<dbReference type="Proteomes" id="UP001172708">
    <property type="component" value="Unassembled WGS sequence"/>
</dbReference>
<proteinExistence type="predicted"/>
<comment type="caution">
    <text evidence="3">The sequence shown here is derived from an EMBL/GenBank/DDBJ whole genome shotgun (WGS) entry which is preliminary data.</text>
</comment>
<evidence type="ECO:0000313" key="3">
    <source>
        <dbReference type="EMBL" id="MDN4480789.1"/>
    </source>
</evidence>
<keyword evidence="4" id="KW-1185">Reference proteome</keyword>
<gene>
    <name evidence="3" type="ORF">QQX02_07635</name>
</gene>
<protein>
    <submittedName>
        <fullName evidence="3">Phospholipase D-like domain-containing protein</fullName>
    </submittedName>
</protein>
<dbReference type="PANTHER" id="PTHR21248">
    <property type="entry name" value="CARDIOLIPIN SYNTHASE"/>
    <property type="match status" value="1"/>
</dbReference>
<dbReference type="InterPro" id="IPR001736">
    <property type="entry name" value="PLipase_D/transphosphatidylase"/>
</dbReference>
<feature type="region of interest" description="Disordered" evidence="1">
    <location>
        <begin position="1"/>
        <end position="23"/>
    </location>
</feature>
<dbReference type="Pfam" id="PF13091">
    <property type="entry name" value="PLDc_2"/>
    <property type="match status" value="1"/>
</dbReference>
<evidence type="ECO:0000259" key="2">
    <source>
        <dbReference type="PROSITE" id="PS50035"/>
    </source>
</evidence>
<sequence length="363" mass="39773">MTSVMPSPSPDLGRVHADAPPRGLPSPTLMLPGAYIHDATARVHAAQRRVRLTTLTIADEQRTYALIEALVDAARRGVDVQVAADVFTYIDAAGTFLPARYRTTRRRESSALASRLTDAGAKFTWLGSERGLIWRGRTHTKMSVIDDVSYAFGGVNIDDRGARNADYMFRVEDPRLADELDEVYERIVRMNASQLGHPSLTLRHGDDAVLVDGGVPGDSVIYRRAMTLASEAVHVLLISQYCPTGPLGRIIAERPHALWFNPPRHASPANRVLISASMAATGYRTQYRSRRYLHAKCLVMTMPSGERVAITGSHNFVRGGVALGTREIALETRSDAVIDQILAFHRTHVVGGRQTGLAHPPAL</sequence>
<feature type="domain" description="PLD phosphodiesterase" evidence="2">
    <location>
        <begin position="134"/>
        <end position="161"/>
    </location>
</feature>
<dbReference type="PROSITE" id="PS50035">
    <property type="entry name" value="PLD"/>
    <property type="match status" value="1"/>
</dbReference>
<dbReference type="EMBL" id="JAUHQA010000001">
    <property type="protein sequence ID" value="MDN4480789.1"/>
    <property type="molecule type" value="Genomic_DNA"/>
</dbReference>
<name>A0ABT8GHE6_9MICO</name>
<reference evidence="3" key="1">
    <citation type="submission" date="2023-06" db="EMBL/GenBank/DDBJ databases">
        <title>Egi l300058.</title>
        <authorList>
            <person name="Gao L."/>
            <person name="Fang B.-Z."/>
            <person name="Li W.-J."/>
        </authorList>
    </citation>
    <scope>NUCLEOTIDE SEQUENCE</scope>
    <source>
        <strain evidence="3">EGI L300058</strain>
    </source>
</reference>
<dbReference type="InterPro" id="IPR025202">
    <property type="entry name" value="PLD-like_dom"/>
</dbReference>
<accession>A0ABT8GHE6</accession>
<dbReference type="SUPFAM" id="SSF56024">
    <property type="entry name" value="Phospholipase D/nuclease"/>
    <property type="match status" value="1"/>
</dbReference>
<dbReference type="RefSeq" id="WP_301142254.1">
    <property type="nucleotide sequence ID" value="NZ_JAUHQA010000001.1"/>
</dbReference>
<dbReference type="Gene3D" id="3.30.870.10">
    <property type="entry name" value="Endonuclease Chain A"/>
    <property type="match status" value="1"/>
</dbReference>
<dbReference type="PANTHER" id="PTHR21248:SF23">
    <property type="entry name" value="CARDIOLIPIN SYNTHASE B"/>
    <property type="match status" value="1"/>
</dbReference>
<evidence type="ECO:0000313" key="4">
    <source>
        <dbReference type="Proteomes" id="UP001172708"/>
    </source>
</evidence>